<dbReference type="GO" id="GO:1904491">
    <property type="term" value="P:protein localization to ciliary transition zone"/>
    <property type="evidence" value="ECO:0007669"/>
    <property type="project" value="TreeGrafter"/>
</dbReference>
<evidence type="ECO:0000259" key="7">
    <source>
        <dbReference type="Pfam" id="PF07773"/>
    </source>
</evidence>
<dbReference type="AlphaFoldDB" id="A0A3P8R7M5"/>
<dbReference type="InterPro" id="IPR057724">
    <property type="entry name" value="TCTN1-3_N"/>
</dbReference>
<reference evidence="9" key="3">
    <citation type="submission" date="2025-09" db="UniProtKB">
        <authorList>
            <consortium name="Ensembl"/>
        </authorList>
    </citation>
    <scope>IDENTIFICATION</scope>
</reference>
<feature type="domain" description="Tectonic-1-3" evidence="7">
    <location>
        <begin position="281"/>
        <end position="432"/>
    </location>
</feature>
<reference evidence="9" key="2">
    <citation type="submission" date="2025-08" db="UniProtKB">
        <authorList>
            <consortium name="Ensembl"/>
        </authorList>
    </citation>
    <scope>IDENTIFICATION</scope>
</reference>
<evidence type="ECO:0000256" key="4">
    <source>
        <dbReference type="ARBA" id="ARBA00022794"/>
    </source>
</evidence>
<keyword evidence="6" id="KW-1133">Transmembrane helix</keyword>
<keyword evidence="6" id="KW-0472">Membrane</keyword>
<accession>A0A3P8R7M5</accession>
<dbReference type="Pfam" id="PF07773">
    <property type="entry name" value="TCTN_DUF1619"/>
    <property type="match status" value="2"/>
</dbReference>
<keyword evidence="3" id="KW-0732">Signal</keyword>
<evidence type="ECO:0000259" key="8">
    <source>
        <dbReference type="Pfam" id="PF25752"/>
    </source>
</evidence>
<evidence type="ECO:0000313" key="10">
    <source>
        <dbReference type="Proteomes" id="UP000265100"/>
    </source>
</evidence>
<dbReference type="Proteomes" id="UP000265100">
    <property type="component" value="Chromosome 12"/>
</dbReference>
<dbReference type="STRING" id="8154.ENSACLP00000037948"/>
<organism evidence="9 10">
    <name type="scientific">Astatotilapia calliptera</name>
    <name type="common">Eastern happy</name>
    <name type="synonym">Chromis callipterus</name>
    <dbReference type="NCBI Taxonomy" id="8154"/>
    <lineage>
        <taxon>Eukaryota</taxon>
        <taxon>Metazoa</taxon>
        <taxon>Chordata</taxon>
        <taxon>Craniata</taxon>
        <taxon>Vertebrata</taxon>
        <taxon>Euteleostomi</taxon>
        <taxon>Actinopterygii</taxon>
        <taxon>Neopterygii</taxon>
        <taxon>Teleostei</taxon>
        <taxon>Neoteleostei</taxon>
        <taxon>Acanthomorphata</taxon>
        <taxon>Ovalentaria</taxon>
        <taxon>Cichlomorphae</taxon>
        <taxon>Cichliformes</taxon>
        <taxon>Cichlidae</taxon>
        <taxon>African cichlids</taxon>
        <taxon>Pseudocrenilabrinae</taxon>
        <taxon>Haplochromini</taxon>
        <taxon>Astatotilapia</taxon>
    </lineage>
</organism>
<dbReference type="PANTHER" id="PTHR14611:SF6">
    <property type="entry name" value="TECTONIC-2"/>
    <property type="match status" value="1"/>
</dbReference>
<evidence type="ECO:0000256" key="3">
    <source>
        <dbReference type="ARBA" id="ARBA00022729"/>
    </source>
</evidence>
<protein>
    <submittedName>
        <fullName evidence="9">Uncharacterized protein</fullName>
    </submittedName>
</protein>
<dbReference type="GeneTree" id="ENSGT00570000079101"/>
<dbReference type="PANTHER" id="PTHR14611">
    <property type="entry name" value="TECTONIC FAMILY MEMBER"/>
    <property type="match status" value="1"/>
</dbReference>
<dbReference type="GO" id="GO:0036038">
    <property type="term" value="C:MKS complex"/>
    <property type="evidence" value="ECO:0007669"/>
    <property type="project" value="TreeGrafter"/>
</dbReference>
<keyword evidence="6" id="KW-0812">Transmembrane</keyword>
<dbReference type="InterPro" id="IPR011677">
    <property type="entry name" value="TCTN1-3_dom"/>
</dbReference>
<comment type="subunit">
    <text evidence="2">Part of the tectonic-like complex (also named B9 complex).</text>
</comment>
<proteinExistence type="inferred from homology"/>
<keyword evidence="5" id="KW-0325">Glycoprotein</keyword>
<dbReference type="GeneID" id="113034279"/>
<comment type="similarity">
    <text evidence="1">Belongs to the tectonic family.</text>
</comment>
<sequence>MANVVVLLYSSFFTHVLLFACVAYTQNIVVFQPSFVITTGPVVTAVLLGNTSGISLSLRTVSPSNTTGNIGSPSCVAEETNWVLTREQLGKTAVRVHLRLNQSLHLCGNNDTNTDCCERALCILEALQVSACVDGTPQASLLIQAKIHALLVPANPGSDNKTVIPNQVYQPLGPCPCDLTSGACDILCCCDTDCSNEDLKLFSSHCLPGPFGGQVSPAPDYQCSVQSTGNSPDWFPFLCVNSPPENNPYLGHFYKGDTIAPKPGPSFQSPVLPAPVPVDVYIQGNPIFTLNGQYFTVPQKVLGLCVNNAPVAFLKNFNYECTTLLLSCPTGYPLQTLSGNLSIKVKNGQGGDVVVDVTDEVAADTSPFISIIDAVAPSDEMLVCENLTLALDYKFYWRENGITGITLTRTIGTIILNSRATLSTKYSATFLNGEFSGEPNSGNPGYQVGRPVVAGIVEALDSNKGLIKRTSVNVWKPVSDGLCSTAGMKPVLFGENSTSGCLLPVSRQNLTQCSLLRETVTNLQADLIAATYVAKSGNPDFLTMADWINISFVTLNSSTAMKNSTSTCYDIPAHLHIHIWSVTTSVVEGVPQREIRALQVSNSPSNWALDCGGGAISSCVDPEEPQLFYITSSVTFIDIPINTRPAKTRFYINFTEYDCNRNDVCWPELAFPITKYYTGEPFSQSLAKGMILVFFFIVASVLGTPWRQIRQAWNNSAH</sequence>
<reference evidence="9" key="1">
    <citation type="submission" date="2018-05" db="EMBL/GenBank/DDBJ databases">
        <authorList>
            <person name="Datahose"/>
        </authorList>
    </citation>
    <scope>NUCLEOTIDE SEQUENCE</scope>
</reference>
<dbReference type="Bgee" id="ENSACLG00000025659">
    <property type="expression patterns" value="Expressed in testis and 6 other cell types or tissues"/>
</dbReference>
<dbReference type="Pfam" id="PF25752">
    <property type="entry name" value="DUF1619_N"/>
    <property type="match status" value="1"/>
</dbReference>
<feature type="domain" description="Tectonic-1-3 N-terminal" evidence="8">
    <location>
        <begin position="158"/>
        <end position="257"/>
    </location>
</feature>
<keyword evidence="4" id="KW-0970">Cilium biogenesis/degradation</keyword>
<feature type="domain" description="Tectonic-1-3" evidence="7">
    <location>
        <begin position="442"/>
        <end position="586"/>
    </location>
</feature>
<evidence type="ECO:0000256" key="5">
    <source>
        <dbReference type="ARBA" id="ARBA00023180"/>
    </source>
</evidence>
<dbReference type="Ensembl" id="ENSACLT00000038834.2">
    <property type="protein sequence ID" value="ENSACLP00000037948.1"/>
    <property type="gene ID" value="ENSACLG00000025659.2"/>
</dbReference>
<dbReference type="RefSeq" id="XP_026044488.1">
    <property type="nucleotide sequence ID" value="XM_026188703.1"/>
</dbReference>
<dbReference type="GO" id="GO:0060271">
    <property type="term" value="P:cilium assembly"/>
    <property type="evidence" value="ECO:0007669"/>
    <property type="project" value="TreeGrafter"/>
</dbReference>
<evidence type="ECO:0000256" key="6">
    <source>
        <dbReference type="SAM" id="Phobius"/>
    </source>
</evidence>
<evidence type="ECO:0000313" key="9">
    <source>
        <dbReference type="Ensembl" id="ENSACLP00000037948.1"/>
    </source>
</evidence>
<keyword evidence="10" id="KW-1185">Reference proteome</keyword>
<evidence type="ECO:0000256" key="2">
    <source>
        <dbReference type="ARBA" id="ARBA00011495"/>
    </source>
</evidence>
<gene>
    <name evidence="9" type="primary">TCTN2</name>
</gene>
<dbReference type="OMA" id="GWFPFLC"/>
<name>A0A3P8R7M5_ASTCA</name>
<dbReference type="InterPro" id="IPR040354">
    <property type="entry name" value="TCTN1-3"/>
</dbReference>
<dbReference type="OrthoDB" id="9282501at2759"/>
<evidence type="ECO:0000256" key="1">
    <source>
        <dbReference type="ARBA" id="ARBA00007633"/>
    </source>
</evidence>
<feature type="transmembrane region" description="Helical" evidence="6">
    <location>
        <begin position="686"/>
        <end position="706"/>
    </location>
</feature>
<dbReference type="GO" id="GO:0007224">
    <property type="term" value="P:smoothened signaling pathway"/>
    <property type="evidence" value="ECO:0007669"/>
    <property type="project" value="TreeGrafter"/>
</dbReference>